<dbReference type="Proteomes" id="UP000438476">
    <property type="component" value="Unassembled WGS sequence"/>
</dbReference>
<dbReference type="InterPro" id="IPR032677">
    <property type="entry name" value="GTP_cyclohydro_II"/>
</dbReference>
<feature type="site" description="Essential for catalytic activity" evidence="14">
    <location>
        <position position="249"/>
    </location>
</feature>
<comment type="caution">
    <text evidence="16">The sequence shown here is derived from an EMBL/GenBank/DDBJ whole genome shotgun (WGS) entry which is preliminary data.</text>
</comment>
<evidence type="ECO:0000256" key="9">
    <source>
        <dbReference type="ARBA" id="ARBA00022619"/>
    </source>
</evidence>
<protein>
    <recommendedName>
        <fullName evidence="8 14">3,4-dihydroxy-2-butanone 4-phosphate synthase</fullName>
        <shortName evidence="14">DHBP synthase</shortName>
        <ecNumber evidence="7 14">4.1.99.12</ecNumber>
    </recommendedName>
</protein>
<keyword evidence="13 14" id="KW-0456">Lyase</keyword>
<feature type="binding site" evidence="14">
    <location>
        <begin position="112"/>
        <end position="113"/>
    </location>
    <ligand>
        <name>D-ribulose 5-phosphate</name>
        <dbReference type="ChEBI" id="CHEBI:58121"/>
    </ligand>
</feature>
<evidence type="ECO:0000256" key="11">
    <source>
        <dbReference type="ARBA" id="ARBA00022842"/>
    </source>
</evidence>
<feature type="domain" description="GTP cyclohydrolase II" evidence="15">
    <location>
        <begin position="293"/>
        <end position="448"/>
    </location>
</feature>
<evidence type="ECO:0000256" key="3">
    <source>
        <dbReference type="ARBA" id="ARBA00002284"/>
    </source>
</evidence>
<organism evidence="16 17">
    <name type="scientific">Altericroceibacterium endophyticum</name>
    <dbReference type="NCBI Taxonomy" id="1808508"/>
    <lineage>
        <taxon>Bacteria</taxon>
        <taxon>Pseudomonadati</taxon>
        <taxon>Pseudomonadota</taxon>
        <taxon>Alphaproteobacteria</taxon>
        <taxon>Sphingomonadales</taxon>
        <taxon>Erythrobacteraceae</taxon>
        <taxon>Altericroceibacterium</taxon>
    </lineage>
</organism>
<feature type="binding site" evidence="14">
    <location>
        <position position="113"/>
    </location>
    <ligand>
        <name>Mg(2+)</name>
        <dbReference type="ChEBI" id="CHEBI:18420"/>
        <label>2</label>
    </ligand>
</feature>
<evidence type="ECO:0000256" key="2">
    <source>
        <dbReference type="ARBA" id="ARBA00001936"/>
    </source>
</evidence>
<keyword evidence="12 14" id="KW-0464">Manganese</keyword>
<evidence type="ECO:0000313" key="17">
    <source>
        <dbReference type="Proteomes" id="UP000438476"/>
    </source>
</evidence>
<dbReference type="SUPFAM" id="SSF55821">
    <property type="entry name" value="YrdC/RibB"/>
    <property type="match status" value="1"/>
</dbReference>
<comment type="similarity">
    <text evidence="5">In the N-terminal section; belongs to the DHBP synthase family.</text>
</comment>
<evidence type="ECO:0000256" key="7">
    <source>
        <dbReference type="ARBA" id="ARBA00012153"/>
    </source>
</evidence>
<dbReference type="GO" id="GO:0009231">
    <property type="term" value="P:riboflavin biosynthetic process"/>
    <property type="evidence" value="ECO:0007669"/>
    <property type="project" value="UniProtKB-UniRule"/>
</dbReference>
<dbReference type="InterPro" id="IPR036144">
    <property type="entry name" value="RibA-like_sf"/>
</dbReference>
<dbReference type="SUPFAM" id="SSF142695">
    <property type="entry name" value="RibA-like"/>
    <property type="match status" value="1"/>
</dbReference>
<dbReference type="NCBIfam" id="TIGR00506">
    <property type="entry name" value="ribB"/>
    <property type="match status" value="1"/>
</dbReference>
<reference evidence="16 17" key="1">
    <citation type="submission" date="2019-12" db="EMBL/GenBank/DDBJ databases">
        <title>Genomic-based taxomic classification of the family Erythrobacteraceae.</title>
        <authorList>
            <person name="Xu L."/>
        </authorList>
    </citation>
    <scope>NUCLEOTIDE SEQUENCE [LARGE SCALE GENOMIC DNA]</scope>
    <source>
        <strain evidence="16 17">LMG 29518</strain>
    </source>
</reference>
<evidence type="ECO:0000256" key="4">
    <source>
        <dbReference type="ARBA" id="ARBA00004904"/>
    </source>
</evidence>
<dbReference type="GO" id="GO:0005829">
    <property type="term" value="C:cytosol"/>
    <property type="evidence" value="ECO:0007669"/>
    <property type="project" value="TreeGrafter"/>
</dbReference>
<name>A0A6I4T534_9SPHN</name>
<feature type="binding site" evidence="14">
    <location>
        <begin position="225"/>
        <end position="229"/>
    </location>
    <ligand>
        <name>D-ribulose 5-phosphate</name>
        <dbReference type="ChEBI" id="CHEBI:58121"/>
    </ligand>
</feature>
<comment type="similarity">
    <text evidence="6">In the C-terminal section; belongs to the GTP cyclohydrolase II family.</text>
</comment>
<dbReference type="GO" id="GO:0000287">
    <property type="term" value="F:magnesium ion binding"/>
    <property type="evidence" value="ECO:0007669"/>
    <property type="project" value="UniProtKB-UniRule"/>
</dbReference>
<dbReference type="GO" id="GO:0030145">
    <property type="term" value="F:manganese ion binding"/>
    <property type="evidence" value="ECO:0007669"/>
    <property type="project" value="UniProtKB-UniRule"/>
</dbReference>
<evidence type="ECO:0000256" key="14">
    <source>
        <dbReference type="HAMAP-Rule" id="MF_00180"/>
    </source>
</evidence>
<evidence type="ECO:0000256" key="8">
    <source>
        <dbReference type="ARBA" id="ARBA00018836"/>
    </source>
</evidence>
<dbReference type="EC" id="4.1.99.12" evidence="7 14"/>
<dbReference type="PANTHER" id="PTHR21327">
    <property type="entry name" value="GTP CYCLOHYDROLASE II-RELATED"/>
    <property type="match status" value="1"/>
</dbReference>
<dbReference type="InterPro" id="IPR017945">
    <property type="entry name" value="DHBP_synth_RibB-like_a/b_dom"/>
</dbReference>
<comment type="subunit">
    <text evidence="14">Homodimer.</text>
</comment>
<comment type="cofactor">
    <cofactor evidence="14">
        <name>Mg(2+)</name>
        <dbReference type="ChEBI" id="CHEBI:18420"/>
    </cofactor>
    <cofactor evidence="14">
        <name>Mn(2+)</name>
        <dbReference type="ChEBI" id="CHEBI:29035"/>
    </cofactor>
    <text evidence="14">Binds 2 divalent metal cations per subunit. Magnesium or manganese.</text>
</comment>
<evidence type="ECO:0000259" key="15">
    <source>
        <dbReference type="Pfam" id="PF00925"/>
    </source>
</evidence>
<dbReference type="OrthoDB" id="9793111at2"/>
<dbReference type="FunFam" id="3.90.870.10:FF:000001">
    <property type="entry name" value="Riboflavin biosynthesis protein RibBA"/>
    <property type="match status" value="1"/>
</dbReference>
<evidence type="ECO:0000256" key="1">
    <source>
        <dbReference type="ARBA" id="ARBA00000141"/>
    </source>
</evidence>
<comment type="cofactor">
    <cofactor evidence="2">
        <name>Mn(2+)</name>
        <dbReference type="ChEBI" id="CHEBI:29035"/>
    </cofactor>
</comment>
<feature type="binding site" evidence="14">
    <location>
        <position position="113"/>
    </location>
    <ligand>
        <name>Mg(2+)</name>
        <dbReference type="ChEBI" id="CHEBI:18420"/>
        <label>1</label>
    </ligand>
</feature>
<evidence type="ECO:0000256" key="12">
    <source>
        <dbReference type="ARBA" id="ARBA00023211"/>
    </source>
</evidence>
<comment type="similarity">
    <text evidence="14">Belongs to the DHBP synthase family.</text>
</comment>
<keyword evidence="9 14" id="KW-0686">Riboflavin biosynthesis</keyword>
<evidence type="ECO:0000256" key="6">
    <source>
        <dbReference type="ARBA" id="ARBA00008976"/>
    </source>
</evidence>
<keyword evidence="17" id="KW-1185">Reference proteome</keyword>
<evidence type="ECO:0000256" key="10">
    <source>
        <dbReference type="ARBA" id="ARBA00022723"/>
    </source>
</evidence>
<keyword evidence="11 14" id="KW-0460">Magnesium</keyword>
<proteinExistence type="inferred from homology"/>
<comment type="catalytic activity">
    <reaction evidence="1 14">
        <text>D-ribulose 5-phosphate = (2S)-2-hydroxy-3-oxobutyl phosphate + formate + H(+)</text>
        <dbReference type="Rhea" id="RHEA:18457"/>
        <dbReference type="ChEBI" id="CHEBI:15378"/>
        <dbReference type="ChEBI" id="CHEBI:15740"/>
        <dbReference type="ChEBI" id="CHEBI:58121"/>
        <dbReference type="ChEBI" id="CHEBI:58830"/>
        <dbReference type="EC" id="4.1.99.12"/>
    </reaction>
</comment>
<dbReference type="Pfam" id="PF00926">
    <property type="entry name" value="DHBP_synthase"/>
    <property type="match status" value="1"/>
</dbReference>
<dbReference type="PIRSF" id="PIRSF001259">
    <property type="entry name" value="RibA"/>
    <property type="match status" value="1"/>
</dbReference>
<feature type="site" description="Essential for catalytic activity" evidence="14">
    <location>
        <position position="211"/>
    </location>
</feature>
<evidence type="ECO:0000256" key="13">
    <source>
        <dbReference type="ARBA" id="ARBA00023239"/>
    </source>
</evidence>
<sequence length="451" mass="49291">MQLLISECDSRSLKSHYNVIRPLLMSNIIEKARRIIADGTMSRSGLARAAGLHANSLRDLLQSDWNPTSDTLAKLESVLLQNDDRPVLASIEEIIEEARNGRMYILVDDEDRENEGDLIVPGQMATPDAVNFMATHGRGLICLALTSERCDALGLQPMVSNNRSRNETAFTVSIEAREGIDTGISAADRARSVSVAIDPTSSADALVSPGHVFPLRARNGGVLVRAGHTEAAVDISRLAGLNPSGVICEVMRDDGQMARLDDLIPFARKHDLKIATIRDLIAYRRKHDRMIEKTSECSFTSRWGGDWVAQSYYSDATGDETMALVKGGSSAEKPTLVRMHALSFFEDVFGEETQRSRLLSKSMELIAEEGAGVVVVINRQSAGWMSRMMQARTNNAGDDQPVVEELRDYGVGAQILAELGVQDMVLLTNTRHSPIALSGYGLNVVGERPIT</sequence>
<dbReference type="Pfam" id="PF00925">
    <property type="entry name" value="GTP_cyclohydro2"/>
    <property type="match status" value="1"/>
</dbReference>
<dbReference type="Gene3D" id="3.90.870.10">
    <property type="entry name" value="DHBP synthase"/>
    <property type="match status" value="1"/>
</dbReference>
<dbReference type="UniPathway" id="UPA00275">
    <property type="reaction ID" value="UER00399"/>
</dbReference>
<gene>
    <name evidence="14 16" type="primary">ribB</name>
    <name evidence="16" type="ORF">GRI91_05800</name>
</gene>
<dbReference type="AlphaFoldDB" id="A0A6I4T534"/>
<dbReference type="PANTHER" id="PTHR21327:SF34">
    <property type="entry name" value="3,4-DIHYDROXY-2-BUTANONE 4-PHOSPHATE SYNTHASE"/>
    <property type="match status" value="1"/>
</dbReference>
<feature type="binding site" evidence="14">
    <location>
        <position position="117"/>
    </location>
    <ligand>
        <name>D-ribulose 5-phosphate</name>
        <dbReference type="ChEBI" id="CHEBI:58121"/>
    </ligand>
</feature>
<dbReference type="HAMAP" id="MF_00180">
    <property type="entry name" value="RibB"/>
    <property type="match status" value="1"/>
</dbReference>
<dbReference type="GO" id="GO:0003935">
    <property type="term" value="F:GTP cyclohydrolase II activity"/>
    <property type="evidence" value="ECO:0007669"/>
    <property type="project" value="TreeGrafter"/>
</dbReference>
<comment type="function">
    <text evidence="3 14">Catalyzes the conversion of D-ribulose 5-phosphate to formate and 3,4-dihydroxy-2-butanone 4-phosphate.</text>
</comment>
<comment type="pathway">
    <text evidence="4 14">Cofactor biosynthesis; riboflavin biosynthesis; 2-hydroxy-3-oxobutyl phosphate from D-ribulose 5-phosphate: step 1/1.</text>
</comment>
<evidence type="ECO:0000313" key="16">
    <source>
        <dbReference type="EMBL" id="MXO65261.1"/>
    </source>
</evidence>
<accession>A0A6I4T534</accession>
<dbReference type="EMBL" id="WTYT01000002">
    <property type="protein sequence ID" value="MXO65261.1"/>
    <property type="molecule type" value="Genomic_DNA"/>
</dbReference>
<dbReference type="GO" id="GO:0008686">
    <property type="term" value="F:3,4-dihydroxy-2-butanone-4-phosphate synthase activity"/>
    <property type="evidence" value="ECO:0007669"/>
    <property type="project" value="UniProtKB-UniRule"/>
</dbReference>
<dbReference type="Gene3D" id="3.40.50.10990">
    <property type="entry name" value="GTP cyclohydrolase II"/>
    <property type="match status" value="1"/>
</dbReference>
<dbReference type="InterPro" id="IPR000422">
    <property type="entry name" value="DHBP_synthase_RibB"/>
</dbReference>
<keyword evidence="10 14" id="KW-0479">Metal-binding</keyword>
<evidence type="ECO:0000256" key="5">
    <source>
        <dbReference type="ARBA" id="ARBA00005520"/>
    </source>
</evidence>
<feature type="binding site" evidence="14">
    <location>
        <position position="228"/>
    </location>
    <ligand>
        <name>Mg(2+)</name>
        <dbReference type="ChEBI" id="CHEBI:18420"/>
        <label>2</label>
    </ligand>
</feature>